<dbReference type="PROSITE" id="PS51257">
    <property type="entry name" value="PROKAR_LIPOPROTEIN"/>
    <property type="match status" value="1"/>
</dbReference>
<gene>
    <name evidence="2" type="ORF">RS130_01440</name>
</gene>
<evidence type="ECO:0008006" key="4">
    <source>
        <dbReference type="Google" id="ProtNLM"/>
    </source>
</evidence>
<evidence type="ECO:0000313" key="3">
    <source>
        <dbReference type="Proteomes" id="UP001247805"/>
    </source>
</evidence>
<accession>A0ABU3SRW9</accession>
<evidence type="ECO:0000256" key="1">
    <source>
        <dbReference type="SAM" id="SignalP"/>
    </source>
</evidence>
<sequence length="121" mass="13321">MKLTIVLVMCFVAFSGCTVLGLATDLALFKAMDKGRCENSDYASCNVRGQEVLIFTVEGAKQDAKIVKALLAEMKTEEPNVATEDPLPNPLKPKLSVCKKVVAGKQKCYPADYYKDMYMSQ</sequence>
<dbReference type="Proteomes" id="UP001247805">
    <property type="component" value="Unassembled WGS sequence"/>
</dbReference>
<reference evidence="2 3" key="1">
    <citation type="submission" date="2023-10" db="EMBL/GenBank/DDBJ databases">
        <title>Glaciecola aquimarina strain GGW-M5 nov., isolated from a coastal seawater.</title>
        <authorList>
            <person name="Bayburt H."/>
            <person name="Kim J.M."/>
            <person name="Choi B.J."/>
            <person name="Jeon C.O."/>
        </authorList>
    </citation>
    <scope>NUCLEOTIDE SEQUENCE [LARGE SCALE GENOMIC DNA]</scope>
    <source>
        <strain evidence="2 3">KCTC 32108</strain>
    </source>
</reference>
<feature type="chain" id="PRO_5045371855" description="Lipoprotein" evidence="1">
    <location>
        <begin position="22"/>
        <end position="121"/>
    </location>
</feature>
<dbReference type="RefSeq" id="WP_316024469.1">
    <property type="nucleotide sequence ID" value="NZ_JAWDIO010000002.1"/>
</dbReference>
<feature type="signal peptide" evidence="1">
    <location>
        <begin position="1"/>
        <end position="21"/>
    </location>
</feature>
<dbReference type="EMBL" id="JAWDIO010000002">
    <property type="protein sequence ID" value="MDU0352760.1"/>
    <property type="molecule type" value="Genomic_DNA"/>
</dbReference>
<name>A0ABU3SRW9_9ALTE</name>
<proteinExistence type="predicted"/>
<evidence type="ECO:0000313" key="2">
    <source>
        <dbReference type="EMBL" id="MDU0352760.1"/>
    </source>
</evidence>
<comment type="caution">
    <text evidence="2">The sequence shown here is derived from an EMBL/GenBank/DDBJ whole genome shotgun (WGS) entry which is preliminary data.</text>
</comment>
<keyword evidence="3" id="KW-1185">Reference proteome</keyword>
<organism evidence="2 3">
    <name type="scientific">Paraglaciecola aquimarina</name>
    <dbReference type="NCBI Taxonomy" id="1235557"/>
    <lineage>
        <taxon>Bacteria</taxon>
        <taxon>Pseudomonadati</taxon>
        <taxon>Pseudomonadota</taxon>
        <taxon>Gammaproteobacteria</taxon>
        <taxon>Alteromonadales</taxon>
        <taxon>Alteromonadaceae</taxon>
        <taxon>Paraglaciecola</taxon>
    </lineage>
</organism>
<protein>
    <recommendedName>
        <fullName evidence="4">Lipoprotein</fullName>
    </recommendedName>
</protein>
<keyword evidence="1" id="KW-0732">Signal</keyword>